<dbReference type="AlphaFoldDB" id="C4IGR7"/>
<proteinExistence type="predicted"/>
<dbReference type="EMBL" id="ACOM01000005">
    <property type="protein sequence ID" value="EEP53764.1"/>
    <property type="molecule type" value="Genomic_DNA"/>
</dbReference>
<reference evidence="1 2" key="1">
    <citation type="submission" date="2009-08" db="EMBL/GenBank/DDBJ databases">
        <authorList>
            <person name="Shrivastava S."/>
            <person name="Brinkac L.B."/>
            <person name="Brown J.L."/>
            <person name="Bruce D.B."/>
            <person name="Detter C."/>
            <person name="Green L.D."/>
            <person name="Munk C.A."/>
            <person name="Rogers Y.C."/>
            <person name="Tapia R."/>
            <person name="Sims D.R."/>
            <person name="Smith L.A."/>
            <person name="Smith T.J."/>
            <person name="Sutton G."/>
            <person name="Brettin T."/>
        </authorList>
    </citation>
    <scope>NUCLEOTIDE SEQUENCE [LARGE SCALE GENOMIC DNA]</scope>
    <source>
        <strain evidence="2">E4 str. BoNT E BL5262</strain>
    </source>
</reference>
<dbReference type="Pfam" id="PF20765">
    <property type="entry name" value="Phage_tail_terminator_8"/>
    <property type="match status" value="1"/>
</dbReference>
<organism evidence="1 2">
    <name type="scientific">Clostridium butyricum E4 str. BoNT E BL5262</name>
    <dbReference type="NCBI Taxonomy" id="632245"/>
    <lineage>
        <taxon>Bacteria</taxon>
        <taxon>Bacillati</taxon>
        <taxon>Bacillota</taxon>
        <taxon>Clostridia</taxon>
        <taxon>Eubacteriales</taxon>
        <taxon>Clostridiaceae</taxon>
        <taxon>Clostridium</taxon>
    </lineage>
</organism>
<sequence length="153" mass="17222">MITVLQINAAINETLSNGLKDTEFEEIPLVAEDSKEPILRPSIKVSIEESNAGKFNSCCKERTLTIRVYFFASNGDKPKIENAKMREVIENTFTLKPLKVTDEFMIDIEEVESVVTDGVLVSSFALETLEVIPDCILNDGEEYELMENLDLEL</sequence>
<keyword evidence="2" id="KW-1185">Reference proteome</keyword>
<comment type="caution">
    <text evidence="1">The sequence shown here is derived from an EMBL/GenBank/DDBJ whole genome shotgun (WGS) entry which is preliminary data.</text>
</comment>
<dbReference type="RefSeq" id="WP_003409966.1">
    <property type="nucleotide sequence ID" value="NZ_ACOM01000005.1"/>
</dbReference>
<dbReference type="Proteomes" id="UP000003081">
    <property type="component" value="Unassembled WGS sequence"/>
</dbReference>
<evidence type="ECO:0000313" key="1">
    <source>
        <dbReference type="EMBL" id="EEP53764.1"/>
    </source>
</evidence>
<accession>C4IGR7</accession>
<dbReference type="HOGENOM" id="CLU_136731_1_1_9"/>
<dbReference type="InterPro" id="IPR049254">
    <property type="entry name" value="Phage_tail_terminator"/>
</dbReference>
<dbReference type="eggNOG" id="ENOG5031G2Y">
    <property type="taxonomic scope" value="Bacteria"/>
</dbReference>
<name>C4IGR7_CLOBU</name>
<gene>
    <name evidence="1" type="ORF">CLP_2611</name>
</gene>
<protein>
    <submittedName>
        <fullName evidence="1">Uncharacterized protein</fullName>
    </submittedName>
</protein>
<evidence type="ECO:0000313" key="2">
    <source>
        <dbReference type="Proteomes" id="UP000003081"/>
    </source>
</evidence>